<organism evidence="1 2">
    <name type="scientific">Ligilactobacillus hayakitensis DSM 18933 = JCM 14209</name>
    <dbReference type="NCBI Taxonomy" id="1423755"/>
    <lineage>
        <taxon>Bacteria</taxon>
        <taxon>Bacillati</taxon>
        <taxon>Bacillota</taxon>
        <taxon>Bacilli</taxon>
        <taxon>Lactobacillales</taxon>
        <taxon>Lactobacillaceae</taxon>
        <taxon>Ligilactobacillus</taxon>
    </lineage>
</organism>
<protein>
    <submittedName>
        <fullName evidence="1">Uncharacterized protein</fullName>
    </submittedName>
</protein>
<reference evidence="1 2" key="1">
    <citation type="journal article" date="2015" name="Genome Announc.">
        <title>Expanding the biotechnology potential of lactobacilli through comparative genomics of 213 strains and associated genera.</title>
        <authorList>
            <person name="Sun Z."/>
            <person name="Harris H.M."/>
            <person name="McCann A."/>
            <person name="Guo C."/>
            <person name="Argimon S."/>
            <person name="Zhang W."/>
            <person name="Yang X."/>
            <person name="Jeffery I.B."/>
            <person name="Cooney J.C."/>
            <person name="Kagawa T.F."/>
            <person name="Liu W."/>
            <person name="Song Y."/>
            <person name="Salvetti E."/>
            <person name="Wrobel A."/>
            <person name="Rasinkangas P."/>
            <person name="Parkhill J."/>
            <person name="Rea M.C."/>
            <person name="O'Sullivan O."/>
            <person name="Ritari J."/>
            <person name="Douillard F.P."/>
            <person name="Paul Ross R."/>
            <person name="Yang R."/>
            <person name="Briner A.E."/>
            <person name="Felis G.E."/>
            <person name="de Vos W.M."/>
            <person name="Barrangou R."/>
            <person name="Klaenhammer T.R."/>
            <person name="Caufield P.W."/>
            <person name="Cui Y."/>
            <person name="Zhang H."/>
            <person name="O'Toole P.W."/>
        </authorList>
    </citation>
    <scope>NUCLEOTIDE SEQUENCE [LARGE SCALE GENOMIC DNA]</scope>
    <source>
        <strain evidence="1 2">DSM 18933</strain>
    </source>
</reference>
<dbReference type="EMBL" id="AZGD01000090">
    <property type="protein sequence ID" value="KRM18912.1"/>
    <property type="molecule type" value="Genomic_DNA"/>
</dbReference>
<dbReference type="AlphaFoldDB" id="A0A0R1WM10"/>
<accession>A0A0R1WM10</accession>
<comment type="caution">
    <text evidence="1">The sequence shown here is derived from an EMBL/GenBank/DDBJ whole genome shotgun (WGS) entry which is preliminary data.</text>
</comment>
<name>A0A0R1WM10_9LACO</name>
<evidence type="ECO:0000313" key="1">
    <source>
        <dbReference type="EMBL" id="KRM18912.1"/>
    </source>
</evidence>
<sequence>MLLVLVDKNNINENNSFRTEFLKQLKKTLLVCGVSKIYVDVYIEQLKIDEGGTQGRNIEIRQTIVDFVDECYHLVQKFGLQLKALSYQMKIKDSLIDLASMCNYTGSVVGIKNFKEDMYQELPQKFDRPLDINNHMNELYSEIDNLRSLDHDTHIRAVTKINVVNSRILRKFRKKLKSLKVNAEVSSLMEFIVKTYLDEFLLNEVNATVVTELGYISDFMIAYSERVEGFNEDVADIIAMTFDILYSDILVKEKVISESTAQLVSSVNYDACEYVKLQFRDLQD</sequence>
<evidence type="ECO:0000313" key="2">
    <source>
        <dbReference type="Proteomes" id="UP000051054"/>
    </source>
</evidence>
<dbReference type="Proteomes" id="UP000051054">
    <property type="component" value="Unassembled WGS sequence"/>
</dbReference>
<dbReference type="PATRIC" id="fig|1423755.3.peg.754"/>
<dbReference type="STRING" id="1423755.FC40_GL000701"/>
<keyword evidence="2" id="KW-1185">Reference proteome</keyword>
<gene>
    <name evidence="1" type="ORF">FC40_GL000701</name>
</gene>
<proteinExistence type="predicted"/>